<dbReference type="PANTHER" id="PTHR35936">
    <property type="entry name" value="MEMBRANE-BOUND LYTIC MUREIN TRANSGLYCOSYLASE F"/>
    <property type="match status" value="1"/>
</dbReference>
<accession>A0A0D0ZXW9</accession>
<protein>
    <submittedName>
        <fullName evidence="7">Amino acid ABC transporter substrate-binding protein</fullName>
    </submittedName>
</protein>
<dbReference type="AlphaFoldDB" id="A0A0D0ZXW9"/>
<comment type="subcellular location">
    <subcellularLocation>
        <location evidence="1">Cell envelope</location>
    </subcellularLocation>
</comment>
<dbReference type="SMART" id="SM00062">
    <property type="entry name" value="PBPb"/>
    <property type="match status" value="1"/>
</dbReference>
<dbReference type="OrthoDB" id="9775197at2"/>
<feature type="domain" description="Solute-binding protein family 3/N-terminal" evidence="6">
    <location>
        <begin position="46"/>
        <end position="268"/>
    </location>
</feature>
<dbReference type="InterPro" id="IPR001638">
    <property type="entry name" value="Solute-binding_3/MltF_N"/>
</dbReference>
<evidence type="ECO:0000256" key="3">
    <source>
        <dbReference type="ARBA" id="ARBA00022729"/>
    </source>
</evidence>
<evidence type="ECO:0000313" key="7">
    <source>
        <dbReference type="EMBL" id="KIS23428.1"/>
    </source>
</evidence>
<name>A0A0D0ZXW9_CLOBO</name>
<feature type="chain" id="PRO_5038354217" evidence="5">
    <location>
        <begin position="24"/>
        <end position="269"/>
    </location>
</feature>
<dbReference type="Proteomes" id="UP000032250">
    <property type="component" value="Unassembled WGS sequence"/>
</dbReference>
<dbReference type="PROSITE" id="PS01039">
    <property type="entry name" value="SBP_BACTERIAL_3"/>
    <property type="match status" value="1"/>
</dbReference>
<evidence type="ECO:0000256" key="2">
    <source>
        <dbReference type="ARBA" id="ARBA00010333"/>
    </source>
</evidence>
<dbReference type="PATRIC" id="fig|1379739.3.peg.1826"/>
<dbReference type="PROSITE" id="PS51257">
    <property type="entry name" value="PROKAR_LIPOPROTEIN"/>
    <property type="match status" value="1"/>
</dbReference>
<dbReference type="Pfam" id="PF00497">
    <property type="entry name" value="SBP_bac_3"/>
    <property type="match status" value="1"/>
</dbReference>
<dbReference type="InterPro" id="IPR018313">
    <property type="entry name" value="SBP_3_CS"/>
</dbReference>
<sequence length="269" mass="30001">MFKKKVLSVLFMMVCILSFTLVGCGQKTSSSNEKDSSYSKVKDNGKLVVGLCAQYPPFESRNDKTSQIEGFDVDLAKELGKEMNLKVEIKDAEWEALLGGVSKGDYDVLITCMSKKEAAQANINTSDTYYKLDDIIVVNKNNNSIHNKDDLKGKVVGVQTSTSSEQVVDKLDEIKEIKRYNRNPEAFIDLKNNRIDAVVVGYAYAATAMKDKKDDNLKIINSPVGSSDIVMVTKKGSNDLTKELNKALKKVKESGKYEEIKNKWLSLEK</sequence>
<dbReference type="CDD" id="cd13530">
    <property type="entry name" value="PBP2_peptides_like"/>
    <property type="match status" value="1"/>
</dbReference>
<evidence type="ECO:0000256" key="1">
    <source>
        <dbReference type="ARBA" id="ARBA00004196"/>
    </source>
</evidence>
<dbReference type="Gene3D" id="3.40.190.10">
    <property type="entry name" value="Periplasmic binding protein-like II"/>
    <property type="match status" value="2"/>
</dbReference>
<evidence type="ECO:0000256" key="4">
    <source>
        <dbReference type="RuleBase" id="RU003744"/>
    </source>
</evidence>
<comment type="similarity">
    <text evidence="2 4">Belongs to the bacterial solute-binding protein 3 family.</text>
</comment>
<evidence type="ECO:0000259" key="6">
    <source>
        <dbReference type="SMART" id="SM00062"/>
    </source>
</evidence>
<comment type="caution">
    <text evidence="7">The sequence shown here is derived from an EMBL/GenBank/DDBJ whole genome shotgun (WGS) entry which is preliminary data.</text>
</comment>
<feature type="signal peptide" evidence="5">
    <location>
        <begin position="1"/>
        <end position="23"/>
    </location>
</feature>
<dbReference type="GO" id="GO:0030313">
    <property type="term" value="C:cell envelope"/>
    <property type="evidence" value="ECO:0007669"/>
    <property type="project" value="UniProtKB-SubCell"/>
</dbReference>
<organism evidence="7 8">
    <name type="scientific">Clostridium botulinum B2 450</name>
    <dbReference type="NCBI Taxonomy" id="1379739"/>
    <lineage>
        <taxon>Bacteria</taxon>
        <taxon>Bacillati</taxon>
        <taxon>Bacillota</taxon>
        <taxon>Clostridia</taxon>
        <taxon>Eubacteriales</taxon>
        <taxon>Clostridiaceae</taxon>
        <taxon>Clostridium</taxon>
    </lineage>
</organism>
<evidence type="ECO:0000313" key="8">
    <source>
        <dbReference type="Proteomes" id="UP000032250"/>
    </source>
</evidence>
<reference evidence="7 8" key="1">
    <citation type="submission" date="2014-06" db="EMBL/GenBank/DDBJ databases">
        <title>Genome characterization of distinct group I Clostridium botulinum lineages.</title>
        <authorList>
            <person name="Giordani F."/>
            <person name="Anselmo A."/>
            <person name="Fillo S."/>
            <person name="Palozzi A.M."/>
            <person name="Fortunato A."/>
            <person name="Gentile B."/>
            <person name="Ciammaruconi A."/>
            <person name="Anniballi F."/>
            <person name="De Medici D."/>
            <person name="Lista F."/>
        </authorList>
    </citation>
    <scope>NUCLEOTIDE SEQUENCE [LARGE SCALE GENOMIC DNA]</scope>
    <source>
        <strain evidence="7 8">B2 450</strain>
    </source>
</reference>
<evidence type="ECO:0000256" key="5">
    <source>
        <dbReference type="SAM" id="SignalP"/>
    </source>
</evidence>
<dbReference type="HOGENOM" id="CLU_019602_18_5_9"/>
<dbReference type="EMBL" id="JXSU01000007">
    <property type="protein sequence ID" value="KIS23428.1"/>
    <property type="molecule type" value="Genomic_DNA"/>
</dbReference>
<dbReference type="RefSeq" id="WP_043031827.1">
    <property type="nucleotide sequence ID" value="NZ_JXSU01000007.1"/>
</dbReference>
<proteinExistence type="inferred from homology"/>
<dbReference type="SUPFAM" id="SSF53850">
    <property type="entry name" value="Periplasmic binding protein-like II"/>
    <property type="match status" value="1"/>
</dbReference>
<keyword evidence="3 5" id="KW-0732">Signal</keyword>
<dbReference type="PANTHER" id="PTHR35936:SF34">
    <property type="entry name" value="ABC TRANSPORTER EXTRACELLULAR-BINDING PROTEIN YCKB-RELATED"/>
    <property type="match status" value="1"/>
</dbReference>
<gene>
    <name evidence="7" type="ORF">N495_07430</name>
</gene>